<proteinExistence type="predicted"/>
<dbReference type="EMBL" id="JBHRZG010000011">
    <property type="protein sequence ID" value="MFC3833520.1"/>
    <property type="molecule type" value="Genomic_DNA"/>
</dbReference>
<gene>
    <name evidence="1" type="ORF">ACFOSB_11690</name>
</gene>
<organism evidence="1 2">
    <name type="scientific">Deinococcus rufus</name>
    <dbReference type="NCBI Taxonomy" id="2136097"/>
    <lineage>
        <taxon>Bacteria</taxon>
        <taxon>Thermotogati</taxon>
        <taxon>Deinococcota</taxon>
        <taxon>Deinococci</taxon>
        <taxon>Deinococcales</taxon>
        <taxon>Deinococcaceae</taxon>
        <taxon>Deinococcus</taxon>
    </lineage>
</organism>
<reference evidence="2" key="1">
    <citation type="journal article" date="2019" name="Int. J. Syst. Evol. Microbiol.">
        <title>The Global Catalogue of Microorganisms (GCM) 10K type strain sequencing project: providing services to taxonomists for standard genome sequencing and annotation.</title>
        <authorList>
            <consortium name="The Broad Institute Genomics Platform"/>
            <consortium name="The Broad Institute Genome Sequencing Center for Infectious Disease"/>
            <person name="Wu L."/>
            <person name="Ma J."/>
        </authorList>
    </citation>
    <scope>NUCLEOTIDE SEQUENCE [LARGE SCALE GENOMIC DNA]</scope>
    <source>
        <strain evidence="2">CCTCC AB 2017081</strain>
    </source>
</reference>
<evidence type="ECO:0000313" key="2">
    <source>
        <dbReference type="Proteomes" id="UP001595803"/>
    </source>
</evidence>
<evidence type="ECO:0000313" key="1">
    <source>
        <dbReference type="EMBL" id="MFC3833520.1"/>
    </source>
</evidence>
<protein>
    <submittedName>
        <fullName evidence="1">Uncharacterized protein</fullName>
    </submittedName>
</protein>
<dbReference type="RefSeq" id="WP_380102154.1">
    <property type="nucleotide sequence ID" value="NZ_JBHRZG010000011.1"/>
</dbReference>
<name>A0ABV7ZA07_9DEIO</name>
<dbReference type="Proteomes" id="UP001595803">
    <property type="component" value="Unassembled WGS sequence"/>
</dbReference>
<accession>A0ABV7ZA07</accession>
<comment type="caution">
    <text evidence="1">The sequence shown here is derived from an EMBL/GenBank/DDBJ whole genome shotgun (WGS) entry which is preliminary data.</text>
</comment>
<sequence>MTVTVSTPAPLGQITVRGGDALAPVQVSVLPPPAPPTVVAPAPVPPAVVQVPGTDLGLATVPEYAEYPEQTVQQRLEQLIDLKAERVFQATERFTVDRPDYTVTLAQRVLPGSLEVYLWGLRQFELDDVPTDGQTYAFPAEWGLEPGDPLIFVYDF</sequence>
<keyword evidence="2" id="KW-1185">Reference proteome</keyword>